<dbReference type="Gene3D" id="3.40.50.300">
    <property type="entry name" value="P-loop containing nucleotide triphosphate hydrolases"/>
    <property type="match status" value="1"/>
</dbReference>
<keyword evidence="2" id="KW-1185">Reference proteome</keyword>
<dbReference type="RefSeq" id="WP_041045315.1">
    <property type="nucleotide sequence ID" value="NZ_JXAK01000003.1"/>
</dbReference>
<name>A0ABR5AM19_9BACL</name>
<accession>A0ABR5AM19</accession>
<evidence type="ECO:0000313" key="2">
    <source>
        <dbReference type="Proteomes" id="UP000031967"/>
    </source>
</evidence>
<comment type="caution">
    <text evidence="1">The sequence shown here is derived from an EMBL/GenBank/DDBJ whole genome shotgun (WGS) entry which is preliminary data.</text>
</comment>
<evidence type="ECO:0008006" key="3">
    <source>
        <dbReference type="Google" id="ProtNLM"/>
    </source>
</evidence>
<dbReference type="InterPro" id="IPR027417">
    <property type="entry name" value="P-loop_NTPase"/>
</dbReference>
<protein>
    <recommendedName>
        <fullName evidence="3">Terminase large subunit gp17-like C-terminal domain-containing protein</fullName>
    </recommendedName>
</protein>
<gene>
    <name evidence="1" type="ORF">SD70_02390</name>
</gene>
<dbReference type="Proteomes" id="UP000031967">
    <property type="component" value="Unassembled WGS sequence"/>
</dbReference>
<evidence type="ECO:0000313" key="1">
    <source>
        <dbReference type="EMBL" id="KIL42054.1"/>
    </source>
</evidence>
<organism evidence="1 2">
    <name type="scientific">Gordoniibacillus kamchatkensis</name>
    <dbReference type="NCBI Taxonomy" id="1590651"/>
    <lineage>
        <taxon>Bacteria</taxon>
        <taxon>Bacillati</taxon>
        <taxon>Bacillota</taxon>
        <taxon>Bacilli</taxon>
        <taxon>Bacillales</taxon>
        <taxon>Paenibacillaceae</taxon>
        <taxon>Gordoniibacillus</taxon>
    </lineage>
</organism>
<reference evidence="1 2" key="1">
    <citation type="submission" date="2014-12" db="EMBL/GenBank/DDBJ databases">
        <title>Draft genome sequence of Paenibacillus kamchatkensis strain B-2647.</title>
        <authorList>
            <person name="Karlyshev A.V."/>
            <person name="Kudryashova E.B."/>
        </authorList>
    </citation>
    <scope>NUCLEOTIDE SEQUENCE [LARGE SCALE GENOMIC DNA]</scope>
    <source>
        <strain evidence="1 2">VKM B-2647</strain>
    </source>
</reference>
<sequence>MLFKIHDYIRQTAASVAEVKKIEIDYTRLEADYEAEAERCLELASGFNELEQSLVKESLRRWRVQRGENDIEWFARYYFQEYVEDETPEFHYELNDLVEDAEKDKEHYRGLILAAPRGHAKSFRISFLKVIHWAVFKKKKFVVLISDTGTQAESMTSAIKIEFEQNDRLREDFGDLVGENYGMRWTAGDFYITFPKVDAKGIEVKDKRGKLRPGYTCRIVARGTNAGMRGLKSRSARPDLVIIDDGENDELVQTPLQRKKVWNWLTGAVIPMLHPKDGLFVVVGTVLHFDSMLSRLLTMTDIYRVKRYKAIKDDGSSLWPSRFPLNILGKLKQQLGTLKFNQEYQNDPIDEDSQAFRPEWFRFYTKNEISFHDGSWWYHEERMTIWQGVDPAISEKESADDFVIFTIGITETHKIILLQVFHGHFDFITQVNSIIKKYQEWLPARVGIETVAYQEALKQQTIKDALIPVKSLDQRGDKFTRIVTMSVFFENRQVYIRQALDNEEGFVDMTRLPNVRIHQHFYKFFYQAVQYAPKAAQDDILDALQNCFEIARPPLLPNEFYQ</sequence>
<proteinExistence type="predicted"/>
<dbReference type="EMBL" id="JXAK01000003">
    <property type="protein sequence ID" value="KIL42054.1"/>
    <property type="molecule type" value="Genomic_DNA"/>
</dbReference>